<dbReference type="GO" id="GO:0016298">
    <property type="term" value="F:lipase activity"/>
    <property type="evidence" value="ECO:0007669"/>
    <property type="project" value="InterPro"/>
</dbReference>
<evidence type="ECO:0000256" key="1">
    <source>
        <dbReference type="ARBA" id="ARBA00004613"/>
    </source>
</evidence>
<reference evidence="7 8" key="1">
    <citation type="journal article" date="2017" name="Gigascience">
        <title>Draft genome of the honey bee ectoparasitic mite, Tropilaelaps mercedesae, is shaped by the parasitic life history.</title>
        <authorList>
            <person name="Dong X."/>
            <person name="Armstrong S.D."/>
            <person name="Xia D."/>
            <person name="Makepeace B.L."/>
            <person name="Darby A.C."/>
            <person name="Kadowaki T."/>
        </authorList>
    </citation>
    <scope>NUCLEOTIDE SEQUENCE [LARGE SCALE GENOMIC DNA]</scope>
    <source>
        <strain evidence="7">Wuxi-XJTLU</strain>
    </source>
</reference>
<dbReference type="Proteomes" id="UP000192247">
    <property type="component" value="Unassembled WGS sequence"/>
</dbReference>
<name>A0A1V9X272_9ACAR</name>
<sequence>MLFSVCYSVQILYLTKIGRVTALDTAAPLFQDDGIYPHKGDADWVEGVHTSAGSNIVKGQVGVGVPYGDVDFYPNGGQEQPGCSLTEVACNHQRAYGYYVSALQHPECKMTAGPICSNVEKANKGECDQQSESKTPFLGDLSRPPRSNSQTNSTIVYFKTSEEEPFCTASQWRSGVERL</sequence>
<evidence type="ECO:0000313" key="7">
    <source>
        <dbReference type="EMBL" id="OQR67498.1"/>
    </source>
</evidence>
<feature type="domain" description="Lipase" evidence="6">
    <location>
        <begin position="15"/>
        <end position="166"/>
    </location>
</feature>
<evidence type="ECO:0000256" key="5">
    <source>
        <dbReference type="SAM" id="MobiDB-lite"/>
    </source>
</evidence>
<evidence type="ECO:0000256" key="3">
    <source>
        <dbReference type="ARBA" id="ARBA00022525"/>
    </source>
</evidence>
<dbReference type="SUPFAM" id="SSF53474">
    <property type="entry name" value="alpha/beta-Hydrolases"/>
    <property type="match status" value="1"/>
</dbReference>
<keyword evidence="8" id="KW-1185">Reference proteome</keyword>
<dbReference type="InterPro" id="IPR013818">
    <property type="entry name" value="Lipase"/>
</dbReference>
<proteinExistence type="inferred from homology"/>
<dbReference type="Gene3D" id="3.40.50.1820">
    <property type="entry name" value="alpha/beta hydrolase"/>
    <property type="match status" value="1"/>
</dbReference>
<dbReference type="GO" id="GO:0005615">
    <property type="term" value="C:extracellular space"/>
    <property type="evidence" value="ECO:0007669"/>
    <property type="project" value="TreeGrafter"/>
</dbReference>
<evidence type="ECO:0000313" key="8">
    <source>
        <dbReference type="Proteomes" id="UP000192247"/>
    </source>
</evidence>
<comment type="similarity">
    <text evidence="2 4">Belongs to the AB hydrolase superfamily. Lipase family.</text>
</comment>
<dbReference type="Pfam" id="PF00151">
    <property type="entry name" value="Lipase"/>
    <property type="match status" value="1"/>
</dbReference>
<comment type="subcellular location">
    <subcellularLocation>
        <location evidence="1">Secreted</location>
    </subcellularLocation>
</comment>
<dbReference type="EMBL" id="MNPL01028673">
    <property type="protein sequence ID" value="OQR67498.1"/>
    <property type="molecule type" value="Genomic_DNA"/>
</dbReference>
<keyword evidence="3" id="KW-0964">Secreted</keyword>
<gene>
    <name evidence="7" type="ORF">BIW11_04753</name>
</gene>
<dbReference type="InterPro" id="IPR029058">
    <property type="entry name" value="AB_hydrolase_fold"/>
</dbReference>
<organism evidence="7 8">
    <name type="scientific">Tropilaelaps mercedesae</name>
    <dbReference type="NCBI Taxonomy" id="418985"/>
    <lineage>
        <taxon>Eukaryota</taxon>
        <taxon>Metazoa</taxon>
        <taxon>Ecdysozoa</taxon>
        <taxon>Arthropoda</taxon>
        <taxon>Chelicerata</taxon>
        <taxon>Arachnida</taxon>
        <taxon>Acari</taxon>
        <taxon>Parasitiformes</taxon>
        <taxon>Mesostigmata</taxon>
        <taxon>Gamasina</taxon>
        <taxon>Dermanyssoidea</taxon>
        <taxon>Laelapidae</taxon>
        <taxon>Tropilaelaps</taxon>
    </lineage>
</organism>
<dbReference type="GO" id="GO:0016042">
    <property type="term" value="P:lipid catabolic process"/>
    <property type="evidence" value="ECO:0007669"/>
    <property type="project" value="TreeGrafter"/>
</dbReference>
<dbReference type="AlphaFoldDB" id="A0A1V9X272"/>
<dbReference type="InterPro" id="IPR000734">
    <property type="entry name" value="TAG_lipase"/>
</dbReference>
<evidence type="ECO:0000256" key="2">
    <source>
        <dbReference type="ARBA" id="ARBA00010701"/>
    </source>
</evidence>
<dbReference type="STRING" id="418985.A0A1V9X272"/>
<feature type="region of interest" description="Disordered" evidence="5">
    <location>
        <begin position="127"/>
        <end position="152"/>
    </location>
</feature>
<dbReference type="OrthoDB" id="6422033at2759"/>
<evidence type="ECO:0000259" key="6">
    <source>
        <dbReference type="Pfam" id="PF00151"/>
    </source>
</evidence>
<protein>
    <submittedName>
        <fullName evidence="7">Lipase member H-A-like</fullName>
    </submittedName>
</protein>
<dbReference type="InParanoid" id="A0A1V9X272"/>
<evidence type="ECO:0000256" key="4">
    <source>
        <dbReference type="RuleBase" id="RU004262"/>
    </source>
</evidence>
<accession>A0A1V9X272</accession>
<dbReference type="PANTHER" id="PTHR11610:SF173">
    <property type="entry name" value="LIPASE DOMAIN-CONTAINING PROTEIN-RELATED"/>
    <property type="match status" value="1"/>
</dbReference>
<comment type="caution">
    <text evidence="7">The sequence shown here is derived from an EMBL/GenBank/DDBJ whole genome shotgun (WGS) entry which is preliminary data.</text>
</comment>
<dbReference type="PANTHER" id="PTHR11610">
    <property type="entry name" value="LIPASE"/>
    <property type="match status" value="1"/>
</dbReference>